<dbReference type="Proteomes" id="UP000249169">
    <property type="component" value="Unassembled WGS sequence"/>
</dbReference>
<evidence type="ECO:0000313" key="3">
    <source>
        <dbReference type="Proteomes" id="UP000249169"/>
    </source>
</evidence>
<evidence type="ECO:0000256" key="1">
    <source>
        <dbReference type="SAM" id="Phobius"/>
    </source>
</evidence>
<keyword evidence="1" id="KW-1133">Transmembrane helix</keyword>
<dbReference type="OrthoDB" id="5526262at2"/>
<gene>
    <name evidence="2" type="ORF">DL240_08035</name>
</gene>
<dbReference type="AlphaFoldDB" id="A0A328CAE2"/>
<name>A0A328CAE2_9DELT</name>
<feature type="transmembrane region" description="Helical" evidence="1">
    <location>
        <begin position="105"/>
        <end position="129"/>
    </location>
</feature>
<proteinExistence type="predicted"/>
<evidence type="ECO:0008006" key="4">
    <source>
        <dbReference type="Google" id="ProtNLM"/>
    </source>
</evidence>
<protein>
    <recommendedName>
        <fullName evidence="4">Pilus assembly protein</fullName>
    </recommendedName>
</protein>
<keyword evidence="1" id="KW-0472">Membrane</keyword>
<feature type="transmembrane region" description="Helical" evidence="1">
    <location>
        <begin position="21"/>
        <end position="42"/>
    </location>
</feature>
<keyword evidence="3" id="KW-1185">Reference proteome</keyword>
<accession>A0A328CAE2</accession>
<feature type="transmembrane region" description="Helical" evidence="1">
    <location>
        <begin position="62"/>
        <end position="84"/>
    </location>
</feature>
<comment type="caution">
    <text evidence="2">The sequence shown here is derived from an EMBL/GenBank/DDBJ whole genome shotgun (WGS) entry which is preliminary data.</text>
</comment>
<sequence>MSVQEQPRAEATRPGGVERAVRFAGHLTAALLIAVLGSVVVLGPGHLRALLELELAGRGAEVAPHVLLHLGLSAVVWALVVVIARALRGALASGRRPRLVRARGAVVTETLIVMPVLLLLVFGLAQLAVVNIAGMLANYAAIQAGRAVWVWQPETQPLNDQSARRGVSEAMVIEHARAQAAAALAPVAPGDHQLSGDLGSGALTRMRGMMMASQVDNPPNDSGRMVENVSMDSATNEDAAFWRALDGSSFPERTARKISFAYLATDVEIVSRGEEVGARLTYRHYVAFPLVGSIFGDSTTVGGRQGYYSEISREFILPAQVQPNAETPEL</sequence>
<dbReference type="RefSeq" id="WP_111729361.1">
    <property type="nucleotide sequence ID" value="NZ_QHKO01000003.1"/>
</dbReference>
<reference evidence="2 3" key="1">
    <citation type="submission" date="2018-05" db="EMBL/GenBank/DDBJ databases">
        <title>Lujinxingia marina gen. nov. sp. nov., a new facultative anaerobic member of the class Deltaproteobacteria, and proposal of Lujinxingaceae fam. nov.</title>
        <authorList>
            <person name="Li C.-M."/>
        </authorList>
    </citation>
    <scope>NUCLEOTIDE SEQUENCE [LARGE SCALE GENOMIC DNA]</scope>
    <source>
        <strain evidence="2 3">B210</strain>
    </source>
</reference>
<dbReference type="EMBL" id="QHKO01000003">
    <property type="protein sequence ID" value="RAL22833.1"/>
    <property type="molecule type" value="Genomic_DNA"/>
</dbReference>
<evidence type="ECO:0000313" key="2">
    <source>
        <dbReference type="EMBL" id="RAL22833.1"/>
    </source>
</evidence>
<organism evidence="2 3">
    <name type="scientific">Lujinxingia litoralis</name>
    <dbReference type="NCBI Taxonomy" id="2211119"/>
    <lineage>
        <taxon>Bacteria</taxon>
        <taxon>Deltaproteobacteria</taxon>
        <taxon>Bradymonadales</taxon>
        <taxon>Lujinxingiaceae</taxon>
        <taxon>Lujinxingia</taxon>
    </lineage>
</organism>
<keyword evidence="1" id="KW-0812">Transmembrane</keyword>